<sequence length="547" mass="60643">MKYACLILITVLLSANSFAQPAATDKVQRPKLVVGIVVDQMRWDYLYKYYPLYSNSGGFKRMLNKGFSAENTFVPYTPTVTAAGHACVYTGSVPAINGIVGNDWYDNVEDKKMYCVQDDAVSTVGASDDAGKMSPRNNVVTTITDELRIATNYASKVIGVSMKDRGSILPAGHVANAAYWYNPKAGKFITSTYYMKELPEWVNAFNNRRLQDSLYKLNWTLSLPENLYKEYAGEDDEPYEAKPFGKEQTHFPYKLTGYIQKDYSKITSTPHGNTFLEAMAEAAVINEQLGKGNATDFLAVSFSSPDYVGHAFGPDSWEQMDDYIKLDSTLGRFLSFLDKQVGEGNYLVFLTADHAGANSPGYSVKHNLPGGPFSVGTFGKELNELLLKKYKSGRLLKGQYNGQILLNNKVIDSLSLDRSAIERTIIDFAELQPGVARAVSMKNISTATLPDVQKKMFSNSYFPQRSSDILIELKSGYVSGNGTGTSHGLWNPYDSHIPLLFYGWNVKPGKTNRETYMTDIAATVAAMLHIQMPSGCVGKVIEEVFEK</sequence>
<keyword evidence="12" id="KW-0442">Lipid degradation</keyword>
<dbReference type="EC" id="3.1.4.38" evidence="4"/>
<evidence type="ECO:0000256" key="27">
    <source>
        <dbReference type="ARBA" id="ARBA00048209"/>
    </source>
</evidence>
<evidence type="ECO:0000256" key="22">
    <source>
        <dbReference type="ARBA" id="ARBA00047322"/>
    </source>
</evidence>
<keyword evidence="5" id="KW-1003">Cell membrane</keyword>
<evidence type="ECO:0000256" key="24">
    <source>
        <dbReference type="ARBA" id="ARBA00047494"/>
    </source>
</evidence>
<accession>A0A1I5WUB2</accession>
<evidence type="ECO:0000256" key="31">
    <source>
        <dbReference type="ARBA" id="ARBA00049320"/>
    </source>
</evidence>
<dbReference type="InterPro" id="IPR026263">
    <property type="entry name" value="Alkaline_phosphatase_prok"/>
</dbReference>
<dbReference type="Gene3D" id="3.40.720.10">
    <property type="entry name" value="Alkaline Phosphatase, subunit A"/>
    <property type="match status" value="1"/>
</dbReference>
<dbReference type="STRING" id="1465490.SAMN05444277_10711"/>
<evidence type="ECO:0000256" key="19">
    <source>
        <dbReference type="ARBA" id="ARBA00032556"/>
    </source>
</evidence>
<evidence type="ECO:0000256" key="15">
    <source>
        <dbReference type="ARBA" id="ARBA00023157"/>
    </source>
</evidence>
<comment type="cofactor">
    <cofactor evidence="1">
        <name>Zn(2+)</name>
        <dbReference type="ChEBI" id="CHEBI:29105"/>
    </cofactor>
</comment>
<keyword evidence="17" id="KW-0449">Lipoprotein</keyword>
<reference evidence="35 36" key="1">
    <citation type="submission" date="2016-10" db="EMBL/GenBank/DDBJ databases">
        <authorList>
            <person name="de Groot N.N."/>
        </authorList>
    </citation>
    <scope>NUCLEOTIDE SEQUENCE [LARGE SCALE GENOMIC DNA]</scope>
    <source>
        <strain evidence="35 36">DSM 28286</strain>
    </source>
</reference>
<evidence type="ECO:0000256" key="10">
    <source>
        <dbReference type="ARBA" id="ARBA00022801"/>
    </source>
</evidence>
<dbReference type="PANTHER" id="PTHR10151">
    <property type="entry name" value="ECTONUCLEOTIDE PYROPHOSPHATASE/PHOSPHODIESTERASE"/>
    <property type="match status" value="1"/>
</dbReference>
<dbReference type="NCBIfam" id="NF042991">
    <property type="entry name" value="alk_phos_PafA"/>
    <property type="match status" value="1"/>
</dbReference>
<evidence type="ECO:0000256" key="18">
    <source>
        <dbReference type="ARBA" id="ARBA00031167"/>
    </source>
</evidence>
<evidence type="ECO:0000256" key="34">
    <source>
        <dbReference type="SAM" id="SignalP"/>
    </source>
</evidence>
<dbReference type="InterPro" id="IPR017850">
    <property type="entry name" value="Alkaline_phosphatase_core_sf"/>
</dbReference>
<comment type="catalytic activity">
    <reaction evidence="27">
        <text>1-hexadecanoyl-sn-glycero-3-phosphocholine + H2O = 1-hexadecanoyl-sn-glycerol + phosphocholine + H(+)</text>
        <dbReference type="Rhea" id="RHEA:41119"/>
        <dbReference type="ChEBI" id="CHEBI:15377"/>
        <dbReference type="ChEBI" id="CHEBI:15378"/>
        <dbReference type="ChEBI" id="CHEBI:72998"/>
        <dbReference type="ChEBI" id="CHEBI:75542"/>
        <dbReference type="ChEBI" id="CHEBI:295975"/>
    </reaction>
    <physiologicalReaction direction="left-to-right" evidence="27">
        <dbReference type="Rhea" id="RHEA:41120"/>
    </physiologicalReaction>
</comment>
<evidence type="ECO:0000256" key="16">
    <source>
        <dbReference type="ARBA" id="ARBA00023180"/>
    </source>
</evidence>
<comment type="catalytic activity">
    <reaction evidence="21">
        <text>1-dodecanoyl-sn-glycero-3-phosphocholine + H2O = 1-dodecanoyl-sn-glycerol + phosphocholine + H(+)</text>
        <dbReference type="Rhea" id="RHEA:41127"/>
        <dbReference type="ChEBI" id="CHEBI:15377"/>
        <dbReference type="ChEBI" id="CHEBI:15378"/>
        <dbReference type="ChEBI" id="CHEBI:74966"/>
        <dbReference type="ChEBI" id="CHEBI:75529"/>
        <dbReference type="ChEBI" id="CHEBI:295975"/>
    </reaction>
    <physiologicalReaction direction="left-to-right" evidence="21">
        <dbReference type="Rhea" id="RHEA:41128"/>
    </physiologicalReaction>
</comment>
<evidence type="ECO:0000256" key="3">
    <source>
        <dbReference type="ARBA" id="ARBA00010594"/>
    </source>
</evidence>
<comment type="catalytic activity">
    <reaction evidence="24">
        <text>a 1-O-alkyl-sn-glycero-3-phosphocholine + H2O = a 1-O-alkyl-sn-glycerol + phosphocholine + H(+)</text>
        <dbReference type="Rhea" id="RHEA:36083"/>
        <dbReference type="ChEBI" id="CHEBI:15377"/>
        <dbReference type="ChEBI" id="CHEBI:15378"/>
        <dbReference type="ChEBI" id="CHEBI:15850"/>
        <dbReference type="ChEBI" id="CHEBI:30909"/>
        <dbReference type="ChEBI" id="CHEBI:295975"/>
    </reaction>
    <physiologicalReaction direction="left-to-right" evidence="24">
        <dbReference type="Rhea" id="RHEA:36084"/>
    </physiologicalReaction>
</comment>
<evidence type="ECO:0000313" key="35">
    <source>
        <dbReference type="EMBL" id="SFQ23375.1"/>
    </source>
</evidence>
<evidence type="ECO:0000256" key="9">
    <source>
        <dbReference type="ARBA" id="ARBA00022729"/>
    </source>
</evidence>
<evidence type="ECO:0000256" key="25">
    <source>
        <dbReference type="ARBA" id="ARBA00047600"/>
    </source>
</evidence>
<comment type="catalytic activity">
    <reaction evidence="25">
        <text>a 1-acyl-sn-glycero-3-phosphocholine + H2O = a 1-acyl-sn-glycerol + phosphocholine + H(+)</text>
        <dbReference type="Rhea" id="RHEA:44720"/>
        <dbReference type="ChEBI" id="CHEBI:15377"/>
        <dbReference type="ChEBI" id="CHEBI:15378"/>
        <dbReference type="ChEBI" id="CHEBI:58168"/>
        <dbReference type="ChEBI" id="CHEBI:64683"/>
        <dbReference type="ChEBI" id="CHEBI:295975"/>
    </reaction>
    <physiologicalReaction direction="left-to-right" evidence="25">
        <dbReference type="Rhea" id="RHEA:44721"/>
    </physiologicalReaction>
</comment>
<comment type="catalytic activity">
    <reaction evidence="31">
        <text>1-(5Z,8Z,11Z,14Z-eicosatetraenoyl)-sn-glycero-3-phosphocholine + H2O = 1-(5Z,8Z,11Z,14Z-eicosatetraenoyl)-sn-glycerol + phosphocholine + H(+)</text>
        <dbReference type="Rhea" id="RHEA:41003"/>
        <dbReference type="ChEBI" id="CHEBI:15377"/>
        <dbReference type="ChEBI" id="CHEBI:15378"/>
        <dbReference type="ChEBI" id="CHEBI:34071"/>
        <dbReference type="ChEBI" id="CHEBI:74344"/>
        <dbReference type="ChEBI" id="CHEBI:295975"/>
    </reaction>
    <physiologicalReaction direction="left-to-right" evidence="31">
        <dbReference type="Rhea" id="RHEA:41004"/>
    </physiologicalReaction>
</comment>
<evidence type="ECO:0000256" key="8">
    <source>
        <dbReference type="ARBA" id="ARBA00022723"/>
    </source>
</evidence>
<dbReference type="GO" id="GO:0047390">
    <property type="term" value="F:glycerophosphocholine cholinephosphodiesterase activity"/>
    <property type="evidence" value="ECO:0007669"/>
    <property type="project" value="UniProtKB-EC"/>
</dbReference>
<evidence type="ECO:0000256" key="29">
    <source>
        <dbReference type="ARBA" id="ARBA00048703"/>
    </source>
</evidence>
<evidence type="ECO:0000256" key="4">
    <source>
        <dbReference type="ARBA" id="ARBA00012318"/>
    </source>
</evidence>
<feature type="active site" description="Phosphothreonine intermediate" evidence="32">
    <location>
        <position position="81"/>
    </location>
</feature>
<evidence type="ECO:0000256" key="5">
    <source>
        <dbReference type="ARBA" id="ARBA00022475"/>
    </source>
</evidence>
<organism evidence="35 36">
    <name type="scientific">Parafilimonas terrae</name>
    <dbReference type="NCBI Taxonomy" id="1465490"/>
    <lineage>
        <taxon>Bacteria</taxon>
        <taxon>Pseudomonadati</taxon>
        <taxon>Bacteroidota</taxon>
        <taxon>Chitinophagia</taxon>
        <taxon>Chitinophagales</taxon>
        <taxon>Chitinophagaceae</taxon>
        <taxon>Parafilimonas</taxon>
    </lineage>
</organism>
<protein>
    <recommendedName>
        <fullName evidence="4">glycerophosphocholine cholinephosphodiesterase</fullName>
        <ecNumber evidence="4">3.1.4.38</ecNumber>
    </recommendedName>
    <alternativeName>
        <fullName evidence="19">Choline-specific glycerophosphodiester phosphodiesterase</fullName>
    </alternativeName>
    <alternativeName>
        <fullName evidence="18">Ectonucleotide pyrophosphatase/phosphodiesterase family member 6</fullName>
    </alternativeName>
</protein>
<name>A0A1I5WUB2_9BACT</name>
<evidence type="ECO:0000256" key="21">
    <source>
        <dbReference type="ARBA" id="ARBA00047290"/>
    </source>
</evidence>
<keyword evidence="13" id="KW-0443">Lipid metabolism</keyword>
<keyword evidence="9 34" id="KW-0732">Signal</keyword>
<dbReference type="PANTHER" id="PTHR10151:SF66">
    <property type="entry name" value="GLYCEROPHOSPHOCHOLINE CHOLINEPHOSPHODIESTERASE ENPP6"/>
    <property type="match status" value="1"/>
</dbReference>
<dbReference type="GO" id="GO:0004035">
    <property type="term" value="F:alkaline phosphatase activity"/>
    <property type="evidence" value="ECO:0007669"/>
    <property type="project" value="InterPro"/>
</dbReference>
<dbReference type="Proteomes" id="UP000199031">
    <property type="component" value="Unassembled WGS sequence"/>
</dbReference>
<dbReference type="Gene3D" id="3.30.1360.150">
    <property type="match status" value="1"/>
</dbReference>
<dbReference type="SUPFAM" id="SSF53649">
    <property type="entry name" value="Alkaline phosphatase-like"/>
    <property type="match status" value="1"/>
</dbReference>
<keyword evidence="6 32" id="KW-0597">Phosphoprotein</keyword>
<keyword evidence="36" id="KW-1185">Reference proteome</keyword>
<dbReference type="GO" id="GO:0016042">
    <property type="term" value="P:lipid catabolic process"/>
    <property type="evidence" value="ECO:0007669"/>
    <property type="project" value="UniProtKB-KW"/>
</dbReference>
<keyword evidence="15" id="KW-1015">Disulfide bond</keyword>
<comment type="catalytic activity">
    <reaction evidence="22">
        <text>1-(9Z-octadecenoyl)-sn-glycero-3-phosphocholine + H2O = 1-(9Z-octadecenoyl)-sn-glycerol + phosphocholine + H(+)</text>
        <dbReference type="Rhea" id="RHEA:41091"/>
        <dbReference type="ChEBI" id="CHEBI:15377"/>
        <dbReference type="ChEBI" id="CHEBI:15378"/>
        <dbReference type="ChEBI" id="CHEBI:28610"/>
        <dbReference type="ChEBI" id="CHEBI:75757"/>
        <dbReference type="ChEBI" id="CHEBI:295975"/>
    </reaction>
    <physiologicalReaction direction="left-to-right" evidence="22">
        <dbReference type="Rhea" id="RHEA:41092"/>
    </physiologicalReaction>
</comment>
<feature type="signal peptide" evidence="34">
    <location>
        <begin position="1"/>
        <end position="19"/>
    </location>
</feature>
<proteinExistence type="inferred from homology"/>
<dbReference type="InterPro" id="IPR002591">
    <property type="entry name" value="Phosphodiest/P_Trfase"/>
</dbReference>
<keyword evidence="14" id="KW-0472">Membrane</keyword>
<evidence type="ECO:0000256" key="20">
    <source>
        <dbReference type="ARBA" id="ARBA00046203"/>
    </source>
</evidence>
<comment type="subcellular location">
    <subcellularLocation>
        <location evidence="2">Cell membrane</location>
        <topology evidence="2">Lipid-anchor</topology>
        <topology evidence="2">GPI-anchor</topology>
    </subcellularLocation>
</comment>
<keyword evidence="10" id="KW-0378">Hydrolase</keyword>
<evidence type="ECO:0000256" key="17">
    <source>
        <dbReference type="ARBA" id="ARBA00023288"/>
    </source>
</evidence>
<evidence type="ECO:0000256" key="2">
    <source>
        <dbReference type="ARBA" id="ARBA00004609"/>
    </source>
</evidence>
<keyword evidence="11" id="KW-0862">Zinc</keyword>
<evidence type="ECO:0000256" key="28">
    <source>
        <dbReference type="ARBA" id="ARBA00048234"/>
    </source>
</evidence>
<evidence type="ECO:0000256" key="6">
    <source>
        <dbReference type="ARBA" id="ARBA00022553"/>
    </source>
</evidence>
<comment type="catalytic activity">
    <reaction evidence="23">
        <text>glycero-2-phosphocholine + H2O = phosphocholine + glycerol + H(+)</text>
        <dbReference type="Rhea" id="RHEA:61684"/>
        <dbReference type="ChEBI" id="CHEBI:15377"/>
        <dbReference type="ChEBI" id="CHEBI:15378"/>
        <dbReference type="ChEBI" id="CHEBI:17754"/>
        <dbReference type="ChEBI" id="CHEBI:144950"/>
        <dbReference type="ChEBI" id="CHEBI:295975"/>
    </reaction>
    <physiologicalReaction direction="left-to-right" evidence="23">
        <dbReference type="Rhea" id="RHEA:61685"/>
    </physiologicalReaction>
</comment>
<evidence type="ECO:0000256" key="14">
    <source>
        <dbReference type="ARBA" id="ARBA00023136"/>
    </source>
</evidence>
<comment type="catalytic activity">
    <reaction evidence="30">
        <text>1-(9Z,12Z)-octadecadienoyl-sn-glycero-3-phosphocholine + H2O = 1-(9Z,12Z-octadecadienoyl)-sn-glycerol + phosphocholine + H(+)</text>
        <dbReference type="Rhea" id="RHEA:41115"/>
        <dbReference type="ChEBI" id="CHEBI:15377"/>
        <dbReference type="ChEBI" id="CHEBI:15378"/>
        <dbReference type="ChEBI" id="CHEBI:28733"/>
        <dbReference type="ChEBI" id="CHEBI:75561"/>
        <dbReference type="ChEBI" id="CHEBI:295975"/>
    </reaction>
    <physiologicalReaction direction="left-to-right" evidence="30">
        <dbReference type="Rhea" id="RHEA:41116"/>
    </physiologicalReaction>
</comment>
<feature type="chain" id="PRO_5011773958" description="glycerophosphocholine cholinephosphodiesterase" evidence="34">
    <location>
        <begin position="20"/>
        <end position="547"/>
    </location>
</feature>
<comment type="catalytic activity">
    <reaction evidence="26">
        <text>1-tetradecanoyl-sn-glycero-3-phosphocholine + H2O = 1-tetradecanoyl-sn-glycerol + phosphocholine + H(+)</text>
        <dbReference type="Rhea" id="RHEA:40999"/>
        <dbReference type="ChEBI" id="CHEBI:15377"/>
        <dbReference type="ChEBI" id="CHEBI:15378"/>
        <dbReference type="ChEBI" id="CHEBI:64489"/>
        <dbReference type="ChEBI" id="CHEBI:75536"/>
        <dbReference type="ChEBI" id="CHEBI:295975"/>
    </reaction>
    <physiologicalReaction direction="left-to-right" evidence="26">
        <dbReference type="Rhea" id="RHEA:41000"/>
    </physiologicalReaction>
</comment>
<evidence type="ECO:0000256" key="32">
    <source>
        <dbReference type="PIRSR" id="PIRSR031924-50"/>
    </source>
</evidence>
<comment type="catalytic activity">
    <reaction evidence="28">
        <text>sphing-4-enine-phosphocholine + H2O = sphing-4-enine + phosphocholine + H(+)</text>
        <dbReference type="Rhea" id="RHEA:41095"/>
        <dbReference type="ChEBI" id="CHEBI:15377"/>
        <dbReference type="ChEBI" id="CHEBI:15378"/>
        <dbReference type="ChEBI" id="CHEBI:57756"/>
        <dbReference type="ChEBI" id="CHEBI:58906"/>
        <dbReference type="ChEBI" id="CHEBI:295975"/>
    </reaction>
    <physiologicalReaction direction="left-to-right" evidence="28">
        <dbReference type="Rhea" id="RHEA:41096"/>
    </physiologicalReaction>
</comment>
<dbReference type="GO" id="GO:0005886">
    <property type="term" value="C:plasma membrane"/>
    <property type="evidence" value="ECO:0007669"/>
    <property type="project" value="UniProtKB-SubCell"/>
</dbReference>
<comment type="function">
    <text evidence="20">Choline-specific glycerophosphodiesterase that hydrolyzes glycerophosphocholine (GPC) and lysophosphatidylcholine (LPC) and contributes to supplying choline to the cells. Has a preference for LPC with short (12:0 and 14:0) or polyunsaturated (18:2 and 20:4) fatty acids. In vitro, hydrolyzes only choline-containing lysophospholipids, such as sphingosylphosphorylcholine (SPC), platelet-activating factor (PAF) and lysoPAF, but not other lysophospholipids.</text>
</comment>
<feature type="binding site" evidence="33">
    <location>
        <position position="102"/>
    </location>
    <ligand>
        <name>substrate</name>
    </ligand>
</feature>
<gene>
    <name evidence="35" type="ORF">SAMN05444277_10711</name>
</gene>
<keyword evidence="16" id="KW-0325">Glycoprotein</keyword>
<evidence type="ECO:0000313" key="36">
    <source>
        <dbReference type="Proteomes" id="UP000199031"/>
    </source>
</evidence>
<evidence type="ECO:0000256" key="1">
    <source>
        <dbReference type="ARBA" id="ARBA00001947"/>
    </source>
</evidence>
<evidence type="ECO:0000256" key="11">
    <source>
        <dbReference type="ARBA" id="ARBA00022833"/>
    </source>
</evidence>
<evidence type="ECO:0000256" key="13">
    <source>
        <dbReference type="ARBA" id="ARBA00023098"/>
    </source>
</evidence>
<evidence type="ECO:0000256" key="26">
    <source>
        <dbReference type="ARBA" id="ARBA00047779"/>
    </source>
</evidence>
<comment type="catalytic activity">
    <reaction evidence="29">
        <text>sn-glycerol 3-phosphocholine + H2O = phosphocholine + glycerol + H(+)</text>
        <dbReference type="Rhea" id="RHEA:19545"/>
        <dbReference type="ChEBI" id="CHEBI:15377"/>
        <dbReference type="ChEBI" id="CHEBI:15378"/>
        <dbReference type="ChEBI" id="CHEBI:16870"/>
        <dbReference type="ChEBI" id="CHEBI:17754"/>
        <dbReference type="ChEBI" id="CHEBI:295975"/>
        <dbReference type="EC" id="3.1.4.38"/>
    </reaction>
    <physiologicalReaction direction="left-to-right" evidence="29">
        <dbReference type="Rhea" id="RHEA:19546"/>
    </physiologicalReaction>
</comment>
<dbReference type="CDD" id="cd16016">
    <property type="entry name" value="AP-SPAP"/>
    <property type="match status" value="1"/>
</dbReference>
<evidence type="ECO:0000256" key="12">
    <source>
        <dbReference type="ARBA" id="ARBA00022963"/>
    </source>
</evidence>
<evidence type="ECO:0000256" key="33">
    <source>
        <dbReference type="PIRSR" id="PIRSR031924-51"/>
    </source>
</evidence>
<evidence type="ECO:0000256" key="30">
    <source>
        <dbReference type="ARBA" id="ARBA00049092"/>
    </source>
</evidence>
<feature type="binding site" evidence="33">
    <location>
        <begin position="163"/>
        <end position="165"/>
    </location>
    <ligand>
        <name>substrate</name>
    </ligand>
</feature>
<dbReference type="RefSeq" id="WP_090658848.1">
    <property type="nucleotide sequence ID" value="NZ_FOXQ01000007.1"/>
</dbReference>
<evidence type="ECO:0000256" key="23">
    <source>
        <dbReference type="ARBA" id="ARBA00047482"/>
    </source>
</evidence>
<dbReference type="Pfam" id="PF01663">
    <property type="entry name" value="Phosphodiest"/>
    <property type="match status" value="1"/>
</dbReference>
<dbReference type="GO" id="GO:0046872">
    <property type="term" value="F:metal ion binding"/>
    <property type="evidence" value="ECO:0007669"/>
    <property type="project" value="UniProtKB-KW"/>
</dbReference>
<comment type="similarity">
    <text evidence="3">Belongs to the nucleotide pyrophosphatase/phosphodiesterase family.</text>
</comment>
<dbReference type="EMBL" id="FOXQ01000007">
    <property type="protein sequence ID" value="SFQ23375.1"/>
    <property type="molecule type" value="Genomic_DNA"/>
</dbReference>
<keyword evidence="7" id="KW-0336">GPI-anchor</keyword>
<dbReference type="AlphaFoldDB" id="A0A1I5WUB2"/>
<keyword evidence="8" id="KW-0479">Metal-binding</keyword>
<dbReference type="GO" id="GO:0098552">
    <property type="term" value="C:side of membrane"/>
    <property type="evidence" value="ECO:0007669"/>
    <property type="project" value="UniProtKB-KW"/>
</dbReference>
<evidence type="ECO:0000256" key="7">
    <source>
        <dbReference type="ARBA" id="ARBA00022622"/>
    </source>
</evidence>
<dbReference type="OrthoDB" id="9766127at2"/>
<dbReference type="PIRSF" id="PIRSF031924">
    <property type="entry name" value="Pi-irrepressible_AP"/>
    <property type="match status" value="1"/>
</dbReference>